<evidence type="ECO:0000256" key="1">
    <source>
        <dbReference type="SAM" id="MobiDB-lite"/>
    </source>
</evidence>
<gene>
    <name evidence="2" type="ORF">RRG08_048874</name>
</gene>
<evidence type="ECO:0000313" key="3">
    <source>
        <dbReference type="Proteomes" id="UP001283361"/>
    </source>
</evidence>
<proteinExistence type="predicted"/>
<dbReference type="Proteomes" id="UP001283361">
    <property type="component" value="Unassembled WGS sequence"/>
</dbReference>
<comment type="caution">
    <text evidence="2">The sequence shown here is derived from an EMBL/GenBank/DDBJ whole genome shotgun (WGS) entry which is preliminary data.</text>
</comment>
<dbReference type="EMBL" id="JAWDGP010005460">
    <property type="protein sequence ID" value="KAK3756828.1"/>
    <property type="molecule type" value="Genomic_DNA"/>
</dbReference>
<feature type="compositionally biased region" description="Basic and acidic residues" evidence="1">
    <location>
        <begin position="15"/>
        <end position="28"/>
    </location>
</feature>
<protein>
    <submittedName>
        <fullName evidence="2">Uncharacterized protein</fullName>
    </submittedName>
</protein>
<accession>A0AAE0YTJ3</accession>
<organism evidence="2 3">
    <name type="scientific">Elysia crispata</name>
    <name type="common">lettuce slug</name>
    <dbReference type="NCBI Taxonomy" id="231223"/>
    <lineage>
        <taxon>Eukaryota</taxon>
        <taxon>Metazoa</taxon>
        <taxon>Spiralia</taxon>
        <taxon>Lophotrochozoa</taxon>
        <taxon>Mollusca</taxon>
        <taxon>Gastropoda</taxon>
        <taxon>Heterobranchia</taxon>
        <taxon>Euthyneura</taxon>
        <taxon>Panpulmonata</taxon>
        <taxon>Sacoglossa</taxon>
        <taxon>Placobranchoidea</taxon>
        <taxon>Plakobranchidae</taxon>
        <taxon>Elysia</taxon>
    </lineage>
</organism>
<name>A0AAE0YTJ3_9GAST</name>
<dbReference type="AlphaFoldDB" id="A0AAE0YTJ3"/>
<sequence length="113" mass="13038">MQWCLPKLQSCPRAVEVRRQKSEKEAHSNKRKGKSEELSEMTAKKRKVERDIDLLVRRADDKFDDAEKHESYKTTHELVVQRHTLHKEAKAKKSGLQELSASTQALKGELATL</sequence>
<keyword evidence="3" id="KW-1185">Reference proteome</keyword>
<feature type="region of interest" description="Disordered" evidence="1">
    <location>
        <begin position="14"/>
        <end position="46"/>
    </location>
</feature>
<reference evidence="2" key="1">
    <citation type="journal article" date="2023" name="G3 (Bethesda)">
        <title>A reference genome for the long-term kleptoplast-retaining sea slug Elysia crispata morphotype clarki.</title>
        <authorList>
            <person name="Eastman K.E."/>
            <person name="Pendleton A.L."/>
            <person name="Shaikh M.A."/>
            <person name="Suttiyut T."/>
            <person name="Ogas R."/>
            <person name="Tomko P."/>
            <person name="Gavelis G."/>
            <person name="Widhalm J.R."/>
            <person name="Wisecaver J.H."/>
        </authorList>
    </citation>
    <scope>NUCLEOTIDE SEQUENCE</scope>
    <source>
        <strain evidence="2">ECLA1</strain>
    </source>
</reference>
<evidence type="ECO:0000313" key="2">
    <source>
        <dbReference type="EMBL" id="KAK3756828.1"/>
    </source>
</evidence>